<feature type="transmembrane region" description="Helical" evidence="2">
    <location>
        <begin position="39"/>
        <end position="61"/>
    </location>
</feature>
<organism evidence="3 4">
    <name type="scientific">Diploscapter pachys</name>
    <dbReference type="NCBI Taxonomy" id="2018661"/>
    <lineage>
        <taxon>Eukaryota</taxon>
        <taxon>Metazoa</taxon>
        <taxon>Ecdysozoa</taxon>
        <taxon>Nematoda</taxon>
        <taxon>Chromadorea</taxon>
        <taxon>Rhabditida</taxon>
        <taxon>Rhabditina</taxon>
        <taxon>Rhabditomorpha</taxon>
        <taxon>Rhabditoidea</taxon>
        <taxon>Rhabditidae</taxon>
        <taxon>Diploscapter</taxon>
    </lineage>
</organism>
<keyword evidence="2" id="KW-0472">Membrane</keyword>
<gene>
    <name evidence="3" type="ORF">WR25_11670</name>
</gene>
<dbReference type="AlphaFoldDB" id="A0A2A2LAS4"/>
<protein>
    <submittedName>
        <fullName evidence="3">Uncharacterized protein</fullName>
    </submittedName>
</protein>
<dbReference type="Proteomes" id="UP000218231">
    <property type="component" value="Unassembled WGS sequence"/>
</dbReference>
<feature type="compositionally biased region" description="Polar residues" evidence="1">
    <location>
        <begin position="116"/>
        <end position="130"/>
    </location>
</feature>
<accession>A0A2A2LAS4</accession>
<sequence length="137" mass="15127">MQSSFFPYQTYTYRPPVWGDNRYFVSEYHEKQTGLSSGLAAGITIGIFFMVFIFTFGCRIYSQIVDRGQPQQPSARDAEAAMTESLANDMWIVCGGPPTVSPPPYEIAILMPSTPRSTTLQADSLNSSSDRPAPVSL</sequence>
<evidence type="ECO:0000256" key="1">
    <source>
        <dbReference type="SAM" id="MobiDB-lite"/>
    </source>
</evidence>
<reference evidence="3 4" key="1">
    <citation type="journal article" date="2017" name="Curr. Biol.">
        <title>Genome architecture and evolution of a unichromosomal asexual nematode.</title>
        <authorList>
            <person name="Fradin H."/>
            <person name="Zegar C."/>
            <person name="Gutwein M."/>
            <person name="Lucas J."/>
            <person name="Kovtun M."/>
            <person name="Corcoran D."/>
            <person name="Baugh L.R."/>
            <person name="Kiontke K."/>
            <person name="Gunsalus K."/>
            <person name="Fitch D.H."/>
            <person name="Piano F."/>
        </authorList>
    </citation>
    <scope>NUCLEOTIDE SEQUENCE [LARGE SCALE GENOMIC DNA]</scope>
    <source>
        <strain evidence="3">PF1309</strain>
    </source>
</reference>
<keyword evidence="2" id="KW-1133">Transmembrane helix</keyword>
<evidence type="ECO:0000313" key="3">
    <source>
        <dbReference type="EMBL" id="PAV83289.1"/>
    </source>
</evidence>
<name>A0A2A2LAS4_9BILA</name>
<feature type="region of interest" description="Disordered" evidence="1">
    <location>
        <begin position="116"/>
        <end position="137"/>
    </location>
</feature>
<evidence type="ECO:0000313" key="4">
    <source>
        <dbReference type="Proteomes" id="UP000218231"/>
    </source>
</evidence>
<keyword evidence="4" id="KW-1185">Reference proteome</keyword>
<evidence type="ECO:0000256" key="2">
    <source>
        <dbReference type="SAM" id="Phobius"/>
    </source>
</evidence>
<dbReference type="OrthoDB" id="5792559at2759"/>
<dbReference type="EMBL" id="LIAE01006971">
    <property type="protein sequence ID" value="PAV83289.1"/>
    <property type="molecule type" value="Genomic_DNA"/>
</dbReference>
<keyword evidence="2" id="KW-0812">Transmembrane</keyword>
<proteinExistence type="predicted"/>
<comment type="caution">
    <text evidence="3">The sequence shown here is derived from an EMBL/GenBank/DDBJ whole genome shotgun (WGS) entry which is preliminary data.</text>
</comment>